<comment type="caution">
    <text evidence="1">The sequence shown here is derived from an EMBL/GenBank/DDBJ whole genome shotgun (WGS) entry which is preliminary data.</text>
</comment>
<sequence length="280" mass="31930">MSNETKEKLELELRKIAQWEREQKDLWWWEKLGRLPFLLLDKITPKVVQEKIGLALDELGSFVQIGGQYLISKHSVLEQLECEALKVQPTPGELNEPFDLQHVANLPLSVMDQAADALMSSRTRIATLQGAATGFGGIFTLVIDIPALLGISLKVLQEIALCYGYDPQEKRERLFVVKALQFASSDFVGKRTILEELGHFTEEDRNRQMITELQGWREVVATYRDNFGWKKLFQMVPIAGLVFGAIVNRGTLQDVAETGKMLYRKRRINERLSNLDKAQK</sequence>
<dbReference type="PANTHER" id="PTHR41260">
    <property type="entry name" value="PROTEIN ECSC"/>
    <property type="match status" value="1"/>
</dbReference>
<gene>
    <name evidence="1" type="ORF">EYB31_20075</name>
</gene>
<accession>A0A4Q9DQD2</accession>
<name>A0A4Q9DQD2_9BACL</name>
<dbReference type="Pfam" id="PF12787">
    <property type="entry name" value="EcsC"/>
    <property type="match status" value="1"/>
</dbReference>
<dbReference type="InterPro" id="IPR024787">
    <property type="entry name" value="EcsC"/>
</dbReference>
<dbReference type="RefSeq" id="WP_131015202.1">
    <property type="nucleotide sequence ID" value="NZ_SIRE01000014.1"/>
</dbReference>
<dbReference type="AlphaFoldDB" id="A0A4Q9DQD2"/>
<dbReference type="OrthoDB" id="2737310at2"/>
<reference evidence="1 2" key="1">
    <citation type="submission" date="2019-02" db="EMBL/GenBank/DDBJ databases">
        <title>Paenibacillus sp. nov., isolated from surface-sterilized tissue of Thalictrum simplex L.</title>
        <authorList>
            <person name="Tuo L."/>
        </authorList>
    </citation>
    <scope>NUCLEOTIDE SEQUENCE [LARGE SCALE GENOMIC DNA]</scope>
    <source>
        <strain evidence="1 2">N2SHLJ1</strain>
    </source>
</reference>
<dbReference type="EMBL" id="SIRE01000014">
    <property type="protein sequence ID" value="TBL76296.1"/>
    <property type="molecule type" value="Genomic_DNA"/>
</dbReference>
<protein>
    <submittedName>
        <fullName evidence="1">EcsC family protein</fullName>
    </submittedName>
</protein>
<evidence type="ECO:0000313" key="2">
    <source>
        <dbReference type="Proteomes" id="UP000293142"/>
    </source>
</evidence>
<dbReference type="Proteomes" id="UP000293142">
    <property type="component" value="Unassembled WGS sequence"/>
</dbReference>
<evidence type="ECO:0000313" key="1">
    <source>
        <dbReference type="EMBL" id="TBL76296.1"/>
    </source>
</evidence>
<dbReference type="PANTHER" id="PTHR41260:SF1">
    <property type="entry name" value="PROTEIN ECSC"/>
    <property type="match status" value="1"/>
</dbReference>
<organism evidence="1 2">
    <name type="scientific">Paenibacillus thalictri</name>
    <dbReference type="NCBI Taxonomy" id="2527873"/>
    <lineage>
        <taxon>Bacteria</taxon>
        <taxon>Bacillati</taxon>
        <taxon>Bacillota</taxon>
        <taxon>Bacilli</taxon>
        <taxon>Bacillales</taxon>
        <taxon>Paenibacillaceae</taxon>
        <taxon>Paenibacillus</taxon>
    </lineage>
</organism>
<proteinExistence type="predicted"/>
<keyword evidence="2" id="KW-1185">Reference proteome</keyword>